<dbReference type="RefSeq" id="WP_105934972.1">
    <property type="nucleotide sequence ID" value="NZ_PVNP01000143.1"/>
</dbReference>
<sequence>MKKVLTDAPLVQALIDLRFSEIPSLSSIPADVINKIHEAMIGVGFAEKIESKGQSVSIRFDQATQQATQEITPVNRYLFRAAGERSIIELSKSSLIYKSTEYGTFEDFYKKFDEVLSSLIELVPTLNKSLLKRVGLRYIDVIVPDSGNTLEDFISDGLLAPKLNEPIDGCKHIHGLTSKVVEVNQNKMLRVALEELPVENRSIRKILPDELVEPDQNCGLVIKGQAAWANTSSPTYGILDIDHTFNFEASPAFSIDSIREATNGLYNQSKDVFWSLIKQPALDIWGYKEI</sequence>
<proteinExistence type="predicted"/>
<evidence type="ECO:0000313" key="1">
    <source>
        <dbReference type="EMBL" id="PRO73123.1"/>
    </source>
</evidence>
<comment type="caution">
    <text evidence="1">The sequence shown here is derived from an EMBL/GenBank/DDBJ whole genome shotgun (WGS) entry which is preliminary data.</text>
</comment>
<dbReference type="OrthoDB" id="6388388at2"/>
<dbReference type="AlphaFoldDB" id="A0A2S9V9L5"/>
<protein>
    <recommendedName>
        <fullName evidence="3">TIGR04255 family protein</fullName>
    </recommendedName>
</protein>
<dbReference type="EMBL" id="PVNP01000143">
    <property type="protein sequence ID" value="PRO73123.1"/>
    <property type="molecule type" value="Genomic_DNA"/>
</dbReference>
<keyword evidence="2" id="KW-1185">Reference proteome</keyword>
<dbReference type="InterPro" id="IPR026349">
    <property type="entry name" value="CHP04255"/>
</dbReference>
<accession>A0A2S9V9L5</accession>
<evidence type="ECO:0000313" key="2">
    <source>
        <dbReference type="Proteomes" id="UP000238949"/>
    </source>
</evidence>
<organism evidence="1 2">
    <name type="scientific">Alteromonas alba</name>
    <dbReference type="NCBI Taxonomy" id="2079529"/>
    <lineage>
        <taxon>Bacteria</taxon>
        <taxon>Pseudomonadati</taxon>
        <taxon>Pseudomonadota</taxon>
        <taxon>Gammaproteobacteria</taxon>
        <taxon>Alteromonadales</taxon>
        <taxon>Alteromonadaceae</taxon>
        <taxon>Alteromonas/Salinimonas group</taxon>
        <taxon>Alteromonas</taxon>
    </lineage>
</organism>
<name>A0A2S9V9L5_9ALTE</name>
<evidence type="ECO:0008006" key="3">
    <source>
        <dbReference type="Google" id="ProtNLM"/>
    </source>
</evidence>
<reference evidence="2" key="1">
    <citation type="journal article" date="2020" name="Int. J. Syst. Evol. Microbiol.">
        <title>Alteromonas alba sp. nov., a marine bacterium isolated from the seawater of the West Pacific Ocean.</title>
        <authorList>
            <person name="Sun C."/>
            <person name="Wu Y.-H."/>
            <person name="Xamxidin M."/>
            <person name="Cheng H."/>
            <person name="Xu X.-W."/>
        </authorList>
    </citation>
    <scope>NUCLEOTIDE SEQUENCE [LARGE SCALE GENOMIC DNA]</scope>
    <source>
        <strain evidence="2">190</strain>
    </source>
</reference>
<gene>
    <name evidence="1" type="ORF">C6Y40_13130</name>
</gene>
<dbReference type="Proteomes" id="UP000238949">
    <property type="component" value="Unassembled WGS sequence"/>
</dbReference>
<dbReference type="NCBIfam" id="TIGR04255">
    <property type="entry name" value="sporadTIGR04255"/>
    <property type="match status" value="1"/>
</dbReference>